<comment type="function">
    <text evidence="5">Catalyzes the reversible hydration of carbon dioxide to form bicarbonate.</text>
</comment>
<evidence type="ECO:0000256" key="6">
    <source>
        <dbReference type="ARBA" id="ARBA00048348"/>
    </source>
</evidence>
<evidence type="ECO:0000256" key="4">
    <source>
        <dbReference type="ARBA" id="ARBA00023239"/>
    </source>
</evidence>
<keyword evidence="9" id="KW-1185">Reference proteome</keyword>
<dbReference type="RefSeq" id="WP_344127148.1">
    <property type="nucleotide sequence ID" value="NZ_BAAALT010000029.1"/>
</dbReference>
<dbReference type="Pfam" id="PF00484">
    <property type="entry name" value="Pro_CA"/>
    <property type="match status" value="1"/>
</dbReference>
<evidence type="ECO:0000256" key="2">
    <source>
        <dbReference type="ARBA" id="ARBA00012925"/>
    </source>
</evidence>
<dbReference type="PANTHER" id="PTHR11002">
    <property type="entry name" value="CARBONIC ANHYDRASE"/>
    <property type="match status" value="1"/>
</dbReference>
<evidence type="ECO:0000313" key="8">
    <source>
        <dbReference type="EMBL" id="GAA1791788.1"/>
    </source>
</evidence>
<dbReference type="Gene3D" id="3.40.1050.10">
    <property type="entry name" value="Carbonic anhydrase"/>
    <property type="match status" value="1"/>
</dbReference>
<dbReference type="Proteomes" id="UP001500218">
    <property type="component" value="Unassembled WGS sequence"/>
</dbReference>
<comment type="similarity">
    <text evidence="1 7">Belongs to the beta-class carbonic anhydrase family.</text>
</comment>
<evidence type="ECO:0000256" key="1">
    <source>
        <dbReference type="ARBA" id="ARBA00006217"/>
    </source>
</evidence>
<name>A0ABP4XXR1_9ACTN</name>
<reference evidence="9" key="1">
    <citation type="journal article" date="2019" name="Int. J. Syst. Evol. Microbiol.">
        <title>The Global Catalogue of Microorganisms (GCM) 10K type strain sequencing project: providing services to taxonomists for standard genome sequencing and annotation.</title>
        <authorList>
            <consortium name="The Broad Institute Genomics Platform"/>
            <consortium name="The Broad Institute Genome Sequencing Center for Infectious Disease"/>
            <person name="Wu L."/>
            <person name="Ma J."/>
        </authorList>
    </citation>
    <scope>NUCLEOTIDE SEQUENCE [LARGE SCALE GENOMIC DNA]</scope>
    <source>
        <strain evidence="9">JCM 13250</strain>
    </source>
</reference>
<dbReference type="InterPro" id="IPR015892">
    <property type="entry name" value="Carbonic_anhydrase_CS"/>
</dbReference>
<evidence type="ECO:0000313" key="9">
    <source>
        <dbReference type="Proteomes" id="UP001500218"/>
    </source>
</evidence>
<evidence type="ECO:0000256" key="7">
    <source>
        <dbReference type="RuleBase" id="RU003956"/>
    </source>
</evidence>
<gene>
    <name evidence="8" type="primary">canB</name>
    <name evidence="8" type="ORF">GCM10009682_12260</name>
</gene>
<dbReference type="EC" id="4.2.1.1" evidence="2 7"/>
<dbReference type="EMBL" id="BAAALT010000029">
    <property type="protein sequence ID" value="GAA1791788.1"/>
    <property type="molecule type" value="Genomic_DNA"/>
</dbReference>
<evidence type="ECO:0000256" key="3">
    <source>
        <dbReference type="ARBA" id="ARBA00022833"/>
    </source>
</evidence>
<keyword evidence="3 7" id="KW-0862">Zinc</keyword>
<sequence>MSRPETVTPQAALEHLLAGNARFTSETPRYGHQVGSEAARSGEQKPYAVVAGCIDSRVPLEAIFDQDFGSIAVVRSGAHVLDRALIGSIEFAVTQLAVPLVLVLGHERCGAVGATVQAVRAGTRPPGALSYLVEVIAPSVTGAEAEAPTGGEPVTDAEIAARATRRHVLFTVAQLRALPVVATSKGAVAVAGAIYNLDTGTVELLTGP</sequence>
<protein>
    <recommendedName>
        <fullName evidence="2 7">Carbonic anhydrase</fullName>
        <ecNumber evidence="2 7">4.2.1.1</ecNumber>
    </recommendedName>
    <alternativeName>
        <fullName evidence="7">Carbonate dehydratase</fullName>
    </alternativeName>
</protein>
<dbReference type="InterPro" id="IPR036874">
    <property type="entry name" value="Carbonic_anhydrase_sf"/>
</dbReference>
<keyword evidence="4 7" id="KW-0456">Lyase</keyword>
<dbReference type="InterPro" id="IPR001765">
    <property type="entry name" value="Carbonic_anhydrase"/>
</dbReference>
<comment type="function">
    <text evidence="7">Reversible hydration of carbon dioxide.</text>
</comment>
<dbReference type="SUPFAM" id="SSF53056">
    <property type="entry name" value="beta-carbonic anhydrase, cab"/>
    <property type="match status" value="1"/>
</dbReference>
<comment type="caution">
    <text evidence="8">The sequence shown here is derived from an EMBL/GenBank/DDBJ whole genome shotgun (WGS) entry which is preliminary data.</text>
</comment>
<organism evidence="8 9">
    <name type="scientific">Luedemannella flava</name>
    <dbReference type="NCBI Taxonomy" id="349316"/>
    <lineage>
        <taxon>Bacteria</taxon>
        <taxon>Bacillati</taxon>
        <taxon>Actinomycetota</taxon>
        <taxon>Actinomycetes</taxon>
        <taxon>Micromonosporales</taxon>
        <taxon>Micromonosporaceae</taxon>
        <taxon>Luedemannella</taxon>
    </lineage>
</organism>
<proteinExistence type="inferred from homology"/>
<accession>A0ABP4XXR1</accession>
<dbReference type="PROSITE" id="PS00705">
    <property type="entry name" value="PROK_CO2_ANHYDRASE_2"/>
    <property type="match status" value="1"/>
</dbReference>
<evidence type="ECO:0000256" key="5">
    <source>
        <dbReference type="ARBA" id="ARBA00024993"/>
    </source>
</evidence>
<dbReference type="PANTHER" id="PTHR11002:SF79">
    <property type="entry name" value="CARBONIC ANHYDRASE 2"/>
    <property type="match status" value="1"/>
</dbReference>
<comment type="catalytic activity">
    <reaction evidence="6 7">
        <text>hydrogencarbonate + H(+) = CO2 + H2O</text>
        <dbReference type="Rhea" id="RHEA:10748"/>
        <dbReference type="ChEBI" id="CHEBI:15377"/>
        <dbReference type="ChEBI" id="CHEBI:15378"/>
        <dbReference type="ChEBI" id="CHEBI:16526"/>
        <dbReference type="ChEBI" id="CHEBI:17544"/>
        <dbReference type="EC" id="4.2.1.1"/>
    </reaction>
</comment>
<dbReference type="SMART" id="SM00947">
    <property type="entry name" value="Pro_CA"/>
    <property type="match status" value="1"/>
</dbReference>